<dbReference type="RefSeq" id="WP_022392341.1">
    <property type="nucleotide sequence ID" value="NZ_QRZF01000015.1"/>
</dbReference>
<name>A0A412XYJ5_9BACE</name>
<dbReference type="AlphaFoldDB" id="A0A412XYJ5"/>
<gene>
    <name evidence="1" type="ORF">DWW10_18565</name>
</gene>
<comment type="caution">
    <text evidence="1">The sequence shown here is derived from an EMBL/GenBank/DDBJ whole genome shotgun (WGS) entry which is preliminary data.</text>
</comment>
<evidence type="ECO:0000313" key="2">
    <source>
        <dbReference type="Proteomes" id="UP000283850"/>
    </source>
</evidence>
<organism evidence="1 2">
    <name type="scientific">Bacteroides intestinalis</name>
    <dbReference type="NCBI Taxonomy" id="329854"/>
    <lineage>
        <taxon>Bacteria</taxon>
        <taxon>Pseudomonadati</taxon>
        <taxon>Bacteroidota</taxon>
        <taxon>Bacteroidia</taxon>
        <taxon>Bacteroidales</taxon>
        <taxon>Bacteroidaceae</taxon>
        <taxon>Bacteroides</taxon>
    </lineage>
</organism>
<dbReference type="EMBL" id="QRZF01000015">
    <property type="protein sequence ID" value="RGV50313.1"/>
    <property type="molecule type" value="Genomic_DNA"/>
</dbReference>
<evidence type="ECO:0000313" key="1">
    <source>
        <dbReference type="EMBL" id="RGV50313.1"/>
    </source>
</evidence>
<accession>A0A412XYJ5</accession>
<proteinExistence type="predicted"/>
<protein>
    <submittedName>
        <fullName evidence="1">Uncharacterized protein</fullName>
    </submittedName>
</protein>
<reference evidence="1 2" key="1">
    <citation type="submission" date="2018-08" db="EMBL/GenBank/DDBJ databases">
        <title>A genome reference for cultivated species of the human gut microbiota.</title>
        <authorList>
            <person name="Zou Y."/>
            <person name="Xue W."/>
            <person name="Luo G."/>
        </authorList>
    </citation>
    <scope>NUCLEOTIDE SEQUENCE [LARGE SCALE GENOMIC DNA]</scope>
    <source>
        <strain evidence="1 2">AF14-32</strain>
    </source>
</reference>
<dbReference type="Proteomes" id="UP000283850">
    <property type="component" value="Unassembled WGS sequence"/>
</dbReference>
<sequence length="193" mass="22945">MKNQVLLIAILSIVIGTTIKAQTCSIVKSVGKNTYLIEVGEVFTTIYNQNDSLRLLDCNYEWDYISHDMNVEFCNYDSYRKIFHDVLYPRLKRHLDPQTENVILFHFSLYFTMEGTLEEVVFSYRSAILKDIIRLKDVDEFCTKLKNSDVRLLNKDRYHRAYINGRWICSELYWNVLSFQNMSSFHERPQKVN</sequence>